<proteinExistence type="predicted"/>
<gene>
    <name evidence="1" type="ORF">PTTW11_03127</name>
</gene>
<sequence>MRLLIVVIALATSMISGTAAKGDYNQFFQCFRGCKKNDNPCGKFCLRSIVVNALLAYPTFCVYRLTFSPTCS</sequence>
<evidence type="ECO:0000313" key="1">
    <source>
        <dbReference type="EMBL" id="CAE7020734.1"/>
    </source>
</evidence>
<reference evidence="1" key="1">
    <citation type="submission" date="2021-02" db="EMBL/GenBank/DDBJ databases">
        <authorList>
            <person name="Syme A R."/>
            <person name="Syme A R."/>
            <person name="Moolhuijzen P."/>
        </authorList>
    </citation>
    <scope>NUCLEOTIDE SEQUENCE</scope>
    <source>
        <strain evidence="1">W1-1</strain>
    </source>
</reference>
<accession>A0A6S6VJ07</accession>
<dbReference type="AlphaFoldDB" id="A0A6S6VJ07"/>
<protein>
    <submittedName>
        <fullName evidence="1">Uncharacterized protein</fullName>
    </submittedName>
</protein>
<evidence type="ECO:0000313" key="2">
    <source>
        <dbReference type="Proteomes" id="UP000472372"/>
    </source>
</evidence>
<name>A0A6S6VJ07_9PLEO</name>
<organism evidence="1 2">
    <name type="scientific">Pyrenophora teres f. teres</name>
    <dbReference type="NCBI Taxonomy" id="97479"/>
    <lineage>
        <taxon>Eukaryota</taxon>
        <taxon>Fungi</taxon>
        <taxon>Dikarya</taxon>
        <taxon>Ascomycota</taxon>
        <taxon>Pezizomycotina</taxon>
        <taxon>Dothideomycetes</taxon>
        <taxon>Pleosporomycetidae</taxon>
        <taxon>Pleosporales</taxon>
        <taxon>Pleosporineae</taxon>
        <taxon>Pleosporaceae</taxon>
        <taxon>Pyrenophora</taxon>
    </lineage>
</organism>
<dbReference type="Proteomes" id="UP000472372">
    <property type="component" value="Chromosome 3"/>
</dbReference>
<dbReference type="EMBL" id="HG992979">
    <property type="protein sequence ID" value="CAE7020734.1"/>
    <property type="molecule type" value="Genomic_DNA"/>
</dbReference>